<dbReference type="GeneID" id="87943693"/>
<dbReference type="EMBL" id="CP137308">
    <property type="protein sequence ID" value="WQF82176.1"/>
    <property type="molecule type" value="Genomic_DNA"/>
</dbReference>
<evidence type="ECO:0000313" key="2">
    <source>
        <dbReference type="EMBL" id="WQF82176.1"/>
    </source>
</evidence>
<feature type="signal peptide" evidence="1">
    <location>
        <begin position="1"/>
        <end position="20"/>
    </location>
</feature>
<dbReference type="RefSeq" id="XP_062779400.1">
    <property type="nucleotide sequence ID" value="XM_062923349.1"/>
</dbReference>
<evidence type="ECO:0000313" key="3">
    <source>
        <dbReference type="Proteomes" id="UP001322277"/>
    </source>
</evidence>
<protein>
    <submittedName>
        <fullName evidence="2">Cyanovirin-N superfamily</fullName>
    </submittedName>
</protein>
<dbReference type="InterPro" id="IPR036673">
    <property type="entry name" value="Cyanovirin-N_sf"/>
</dbReference>
<dbReference type="AlphaFoldDB" id="A0AAX4IFP9"/>
<dbReference type="SUPFAM" id="SSF51322">
    <property type="entry name" value="Cyanovirin-N"/>
    <property type="match status" value="1"/>
</dbReference>
<keyword evidence="1" id="KW-0732">Signal</keyword>
<evidence type="ECO:0000256" key="1">
    <source>
        <dbReference type="SAM" id="SignalP"/>
    </source>
</evidence>
<gene>
    <name evidence="2" type="ORF">CDEST_07190</name>
</gene>
<sequence length="201" mass="22760">MRLLVTSLLFMLLAVGRTMAAPPKSPTSHVMQRSEQTERGFIKSCYDVRFFNPRVINFKKYKKTSPYVVARCLTPDADKCSWMPPFACFANTDGAITYARDGFFDKSCSACEYRAALGKMKCRCDSEWGVVDAVVKIGKDACLPATVDNHRHKTPPRLTDRPAEDYLWVEQGSLMCHDYTAFPIPCAEEEMTKIRFMTGQV</sequence>
<organism evidence="2 3">
    <name type="scientific">Colletotrichum destructivum</name>
    <dbReference type="NCBI Taxonomy" id="34406"/>
    <lineage>
        <taxon>Eukaryota</taxon>
        <taxon>Fungi</taxon>
        <taxon>Dikarya</taxon>
        <taxon>Ascomycota</taxon>
        <taxon>Pezizomycotina</taxon>
        <taxon>Sordariomycetes</taxon>
        <taxon>Hypocreomycetidae</taxon>
        <taxon>Glomerellales</taxon>
        <taxon>Glomerellaceae</taxon>
        <taxon>Colletotrichum</taxon>
        <taxon>Colletotrichum destructivum species complex</taxon>
    </lineage>
</organism>
<dbReference type="Gene3D" id="2.30.60.10">
    <property type="entry name" value="Cyanovirin-N"/>
    <property type="match status" value="1"/>
</dbReference>
<accession>A0AAX4IFP9</accession>
<name>A0AAX4IFP9_9PEZI</name>
<proteinExistence type="predicted"/>
<dbReference type="KEGG" id="cdet:87943693"/>
<dbReference type="Proteomes" id="UP001322277">
    <property type="component" value="Chromosome 4"/>
</dbReference>
<keyword evidence="3" id="KW-1185">Reference proteome</keyword>
<reference evidence="3" key="1">
    <citation type="journal article" date="2023" name="bioRxiv">
        <title>Complete genome of the Medicago anthracnose fungus, Colletotrichum destructivum, reveals a mini-chromosome-like region within a core chromosome.</title>
        <authorList>
            <person name="Lapalu N."/>
            <person name="Simon A."/>
            <person name="Lu A."/>
            <person name="Plaumann P.-L."/>
            <person name="Amselem J."/>
            <person name="Pigne S."/>
            <person name="Auger A."/>
            <person name="Koch C."/>
            <person name="Dallery J.-F."/>
            <person name="O'Connell R.J."/>
        </authorList>
    </citation>
    <scope>NUCLEOTIDE SEQUENCE [LARGE SCALE GENOMIC DNA]</scope>
    <source>
        <strain evidence="3">CBS 520.97</strain>
    </source>
</reference>
<feature type="chain" id="PRO_5043421803" evidence="1">
    <location>
        <begin position="21"/>
        <end position="201"/>
    </location>
</feature>